<sequence>MLHHLIIIWVLSYTAPPYYQIVVLDEVQQRQTFPLFHRWMENVKVKHHLKLLQENLSYFVFPNNLWVSTNLVQRNLIPHEFMPVKGMMLRTISFYSECREGSCS</sequence>
<gene>
    <name evidence="2" type="ORF">CEXT_650631</name>
</gene>
<comment type="caution">
    <text evidence="2">The sequence shown here is derived from an EMBL/GenBank/DDBJ whole genome shotgun (WGS) entry which is preliminary data.</text>
</comment>
<keyword evidence="3" id="KW-1185">Reference proteome</keyword>
<evidence type="ECO:0000313" key="3">
    <source>
        <dbReference type="Proteomes" id="UP001054945"/>
    </source>
</evidence>
<evidence type="ECO:0000313" key="2">
    <source>
        <dbReference type="EMBL" id="GIX71995.1"/>
    </source>
</evidence>
<dbReference type="EMBL" id="BPLR01019812">
    <property type="protein sequence ID" value="GIX71995.1"/>
    <property type="molecule type" value="Genomic_DNA"/>
</dbReference>
<evidence type="ECO:0000256" key="1">
    <source>
        <dbReference type="SAM" id="SignalP"/>
    </source>
</evidence>
<accession>A0AAV4MI79</accession>
<dbReference type="AlphaFoldDB" id="A0AAV4MI79"/>
<keyword evidence="1" id="KW-0732">Signal</keyword>
<organism evidence="2 3">
    <name type="scientific">Caerostris extrusa</name>
    <name type="common">Bark spider</name>
    <name type="synonym">Caerostris bankana</name>
    <dbReference type="NCBI Taxonomy" id="172846"/>
    <lineage>
        <taxon>Eukaryota</taxon>
        <taxon>Metazoa</taxon>
        <taxon>Ecdysozoa</taxon>
        <taxon>Arthropoda</taxon>
        <taxon>Chelicerata</taxon>
        <taxon>Arachnida</taxon>
        <taxon>Araneae</taxon>
        <taxon>Araneomorphae</taxon>
        <taxon>Entelegynae</taxon>
        <taxon>Araneoidea</taxon>
        <taxon>Araneidae</taxon>
        <taxon>Caerostris</taxon>
    </lineage>
</organism>
<feature type="chain" id="PRO_5043730378" evidence="1">
    <location>
        <begin position="21"/>
        <end position="104"/>
    </location>
</feature>
<feature type="signal peptide" evidence="1">
    <location>
        <begin position="1"/>
        <end position="20"/>
    </location>
</feature>
<dbReference type="Proteomes" id="UP001054945">
    <property type="component" value="Unassembled WGS sequence"/>
</dbReference>
<protein>
    <submittedName>
        <fullName evidence="2">Uncharacterized protein</fullName>
    </submittedName>
</protein>
<name>A0AAV4MI79_CAEEX</name>
<proteinExistence type="predicted"/>
<reference evidence="2 3" key="1">
    <citation type="submission" date="2021-06" db="EMBL/GenBank/DDBJ databases">
        <title>Caerostris extrusa draft genome.</title>
        <authorList>
            <person name="Kono N."/>
            <person name="Arakawa K."/>
        </authorList>
    </citation>
    <scope>NUCLEOTIDE SEQUENCE [LARGE SCALE GENOMIC DNA]</scope>
</reference>